<evidence type="ECO:0000313" key="6">
    <source>
        <dbReference type="EMBL" id="GAA3734165.1"/>
    </source>
</evidence>
<dbReference type="InterPro" id="IPR002204">
    <property type="entry name" value="3-OH-isobutyrate_DH-rel_CS"/>
</dbReference>
<comment type="caution">
    <text evidence="6">The sequence shown here is derived from an EMBL/GenBank/DDBJ whole genome shotgun (WGS) entry which is preliminary data.</text>
</comment>
<dbReference type="PANTHER" id="PTHR43580">
    <property type="entry name" value="OXIDOREDUCTASE GLYR1-RELATED"/>
    <property type="match status" value="1"/>
</dbReference>
<dbReference type="PANTHER" id="PTHR43580:SF2">
    <property type="entry name" value="CYTOKINE-LIKE NUCLEAR FACTOR N-PAC"/>
    <property type="match status" value="1"/>
</dbReference>
<dbReference type="Gene3D" id="1.10.1040.10">
    <property type="entry name" value="N-(1-d-carboxylethyl)-l-norvaline Dehydrogenase, domain 2"/>
    <property type="match status" value="1"/>
</dbReference>
<comment type="similarity">
    <text evidence="1">Belongs to the HIBADH-related family.</text>
</comment>
<dbReference type="PIRSF" id="PIRSF000103">
    <property type="entry name" value="HIBADH"/>
    <property type="match status" value="1"/>
</dbReference>
<dbReference type="SUPFAM" id="SSF51735">
    <property type="entry name" value="NAD(P)-binding Rossmann-fold domains"/>
    <property type="match status" value="1"/>
</dbReference>
<dbReference type="SUPFAM" id="SSF48179">
    <property type="entry name" value="6-phosphogluconate dehydrogenase C-terminal domain-like"/>
    <property type="match status" value="1"/>
</dbReference>
<evidence type="ECO:0000259" key="4">
    <source>
        <dbReference type="Pfam" id="PF03446"/>
    </source>
</evidence>
<dbReference type="Pfam" id="PF14833">
    <property type="entry name" value="NAD_binding_11"/>
    <property type="match status" value="1"/>
</dbReference>
<evidence type="ECO:0000313" key="7">
    <source>
        <dbReference type="Proteomes" id="UP001501004"/>
    </source>
</evidence>
<dbReference type="InterPro" id="IPR006115">
    <property type="entry name" value="6PGDH_NADP-bd"/>
</dbReference>
<dbReference type="InterPro" id="IPR008927">
    <property type="entry name" value="6-PGluconate_DH-like_C_sf"/>
</dbReference>
<keyword evidence="2" id="KW-0560">Oxidoreductase</keyword>
<dbReference type="PROSITE" id="PS00895">
    <property type="entry name" value="3_HYDROXYISOBUT_DH"/>
    <property type="match status" value="1"/>
</dbReference>
<dbReference type="InterPro" id="IPR029154">
    <property type="entry name" value="HIBADH-like_NADP-bd"/>
</dbReference>
<feature type="domain" description="6-phosphogluconate dehydrogenase NADP-binding" evidence="4">
    <location>
        <begin position="3"/>
        <end position="160"/>
    </location>
</feature>
<protein>
    <submittedName>
        <fullName evidence="6">NAD(P)-dependent oxidoreductase</fullName>
    </submittedName>
</protein>
<feature type="domain" description="3-hydroxyisobutyrate dehydrogenase-like NAD-binding" evidence="5">
    <location>
        <begin position="165"/>
        <end position="281"/>
    </location>
</feature>
<dbReference type="Proteomes" id="UP001501004">
    <property type="component" value="Unassembled WGS sequence"/>
</dbReference>
<evidence type="ECO:0000259" key="5">
    <source>
        <dbReference type="Pfam" id="PF14833"/>
    </source>
</evidence>
<dbReference type="InterPro" id="IPR015815">
    <property type="entry name" value="HIBADH-related"/>
</dbReference>
<dbReference type="EMBL" id="BAABAE010000002">
    <property type="protein sequence ID" value="GAA3734165.1"/>
    <property type="molecule type" value="Genomic_DNA"/>
</dbReference>
<proteinExistence type="inferred from homology"/>
<name>A0ABP7FCG7_9MICO</name>
<keyword evidence="3" id="KW-0520">NAD</keyword>
<reference evidence="7" key="1">
    <citation type="journal article" date="2019" name="Int. J. Syst. Evol. Microbiol.">
        <title>The Global Catalogue of Microorganisms (GCM) 10K type strain sequencing project: providing services to taxonomists for standard genome sequencing and annotation.</title>
        <authorList>
            <consortium name="The Broad Institute Genomics Platform"/>
            <consortium name="The Broad Institute Genome Sequencing Center for Infectious Disease"/>
            <person name="Wu L."/>
            <person name="Ma J."/>
        </authorList>
    </citation>
    <scope>NUCLEOTIDE SEQUENCE [LARGE SCALE GENOMIC DNA]</scope>
    <source>
        <strain evidence="7">JCM 16949</strain>
    </source>
</reference>
<gene>
    <name evidence="6" type="ORF">GCM10022239_07870</name>
</gene>
<dbReference type="RefSeq" id="WP_344753923.1">
    <property type="nucleotide sequence ID" value="NZ_BAABAE010000002.1"/>
</dbReference>
<organism evidence="6 7">
    <name type="scientific">Leifsonella bigeumensis</name>
    <dbReference type="NCBI Taxonomy" id="433643"/>
    <lineage>
        <taxon>Bacteria</taxon>
        <taxon>Bacillati</taxon>
        <taxon>Actinomycetota</taxon>
        <taxon>Actinomycetes</taxon>
        <taxon>Micrococcales</taxon>
        <taxon>Microbacteriaceae</taxon>
        <taxon>Leifsonella</taxon>
    </lineage>
</organism>
<dbReference type="Pfam" id="PF03446">
    <property type="entry name" value="NAD_binding_2"/>
    <property type="match status" value="1"/>
</dbReference>
<sequence>MSEISFLGLGSMGIEMARRLVAAGNSIRVWNRSESPHFAELLAAGATRAGSVDEALDADIAISMLAHDQAVRDCFTAETLRAARPGLVHVNMATISLETADHLARLHRDAGVGYVAAPVLGRPNVAAEGMLNIVAAGSADDIAAAKGCLDLLGKQTWVVGEDARAANLVKIAVNYNLIHAIQALAESITLVERGGVDSSTFVDILTDTSFSGSAYVGYGRLISEKRYEPVSFSVTLGLKDLSLAEGAAREEGVTLLTAPALRDVYERTLADPALAGLDWSATAEITRGLAANTESE</sequence>
<evidence type="ECO:0000256" key="2">
    <source>
        <dbReference type="ARBA" id="ARBA00023002"/>
    </source>
</evidence>
<dbReference type="InterPro" id="IPR013328">
    <property type="entry name" value="6PGD_dom2"/>
</dbReference>
<dbReference type="InterPro" id="IPR051265">
    <property type="entry name" value="HIBADH-related_NP60_sf"/>
</dbReference>
<evidence type="ECO:0000256" key="3">
    <source>
        <dbReference type="ARBA" id="ARBA00023027"/>
    </source>
</evidence>
<dbReference type="InterPro" id="IPR036291">
    <property type="entry name" value="NAD(P)-bd_dom_sf"/>
</dbReference>
<dbReference type="Gene3D" id="3.40.50.720">
    <property type="entry name" value="NAD(P)-binding Rossmann-like Domain"/>
    <property type="match status" value="1"/>
</dbReference>
<accession>A0ABP7FCG7</accession>
<evidence type="ECO:0000256" key="1">
    <source>
        <dbReference type="ARBA" id="ARBA00009080"/>
    </source>
</evidence>
<keyword evidence="7" id="KW-1185">Reference proteome</keyword>